<accession>A0A8E4DFE4</accession>
<dbReference type="InterPro" id="IPR000868">
    <property type="entry name" value="Isochorismatase-like_dom"/>
</dbReference>
<sequence>MEPYPYGGGPEMTNSALLIIDVQQSFEHKSFWQQEDLPAFSIALNQLIAGCKQRDIALVDVFHVAPDGPFSLASGYVKPMSLVSHQADVTVHKRVHNALTDSGLDQWLKERQINHLIIAGMRTEQCCETTARVASDLGYQVTFVTDATLTFPMTQPNGIVLSSAELKLRTETVLIDRFAAVRTVAETLHALDESCNK</sequence>
<feature type="domain" description="Isochorismatase-like" evidence="2">
    <location>
        <begin position="15"/>
        <end position="152"/>
    </location>
</feature>
<name>A0A8E4DFE4_9GAMM</name>
<dbReference type="InterPro" id="IPR050272">
    <property type="entry name" value="Isochorismatase-like_hydrls"/>
</dbReference>
<evidence type="ECO:0000256" key="1">
    <source>
        <dbReference type="ARBA" id="ARBA00022801"/>
    </source>
</evidence>
<organism evidence="3 4">
    <name type="scientific">Yersinia rochesterensis</name>
    <dbReference type="NCBI Taxonomy" id="1604335"/>
    <lineage>
        <taxon>Bacteria</taxon>
        <taxon>Pseudomonadati</taxon>
        <taxon>Pseudomonadota</taxon>
        <taxon>Gammaproteobacteria</taxon>
        <taxon>Enterobacterales</taxon>
        <taxon>Yersiniaceae</taxon>
        <taxon>Yersinia</taxon>
    </lineage>
</organism>
<dbReference type="AlphaFoldDB" id="A0A8E4DFE4"/>
<dbReference type="GO" id="GO:0016787">
    <property type="term" value="F:hydrolase activity"/>
    <property type="evidence" value="ECO:0007669"/>
    <property type="project" value="UniProtKB-KW"/>
</dbReference>
<proteinExistence type="predicted"/>
<dbReference type="PANTHER" id="PTHR43540:SF6">
    <property type="entry name" value="ISOCHORISMATASE-LIKE DOMAIN-CONTAINING PROTEIN"/>
    <property type="match status" value="1"/>
</dbReference>
<dbReference type="SUPFAM" id="SSF52499">
    <property type="entry name" value="Isochorismatase-like hydrolases"/>
    <property type="match status" value="1"/>
</dbReference>
<evidence type="ECO:0000313" key="3">
    <source>
        <dbReference type="EMBL" id="AYD45772.1"/>
    </source>
</evidence>
<keyword evidence="1" id="KW-0378">Hydrolase</keyword>
<dbReference type="Gene3D" id="3.40.50.850">
    <property type="entry name" value="Isochorismatase-like"/>
    <property type="match status" value="1"/>
</dbReference>
<evidence type="ECO:0000313" key="4">
    <source>
        <dbReference type="Proteomes" id="UP000265864"/>
    </source>
</evidence>
<gene>
    <name evidence="3" type="ORF">DXZ79_20090</name>
</gene>
<dbReference type="Proteomes" id="UP000265864">
    <property type="component" value="Chromosome"/>
</dbReference>
<dbReference type="EMBL" id="CP032482">
    <property type="protein sequence ID" value="AYD45772.1"/>
    <property type="molecule type" value="Genomic_DNA"/>
</dbReference>
<dbReference type="Pfam" id="PF00857">
    <property type="entry name" value="Isochorismatase"/>
    <property type="match status" value="1"/>
</dbReference>
<protein>
    <submittedName>
        <fullName evidence="3">Isochorismatase family protein</fullName>
    </submittedName>
</protein>
<evidence type="ECO:0000259" key="2">
    <source>
        <dbReference type="Pfam" id="PF00857"/>
    </source>
</evidence>
<dbReference type="PANTHER" id="PTHR43540">
    <property type="entry name" value="PEROXYUREIDOACRYLATE/UREIDOACRYLATE AMIDOHYDROLASE-RELATED"/>
    <property type="match status" value="1"/>
</dbReference>
<reference evidence="3 4" key="1">
    <citation type="submission" date="2018-09" db="EMBL/GenBank/DDBJ databases">
        <title>Yersinia kristensenii subsp. rochesterensis subsp. nov., Isolated from Human Feces.</title>
        <authorList>
            <person name="Cunningham S.A."/>
            <person name="Jeraldo P."/>
            <person name="Patel R."/>
        </authorList>
    </citation>
    <scope>NUCLEOTIDE SEQUENCE [LARGE SCALE GENOMIC DNA]</scope>
    <source>
        <strain evidence="3 4">ATCC BAA-2637</strain>
    </source>
</reference>
<dbReference type="InterPro" id="IPR036380">
    <property type="entry name" value="Isochorismatase-like_sf"/>
</dbReference>